<dbReference type="GO" id="GO:0008168">
    <property type="term" value="F:methyltransferase activity"/>
    <property type="evidence" value="ECO:0007669"/>
    <property type="project" value="UniProtKB-KW"/>
</dbReference>
<dbReference type="NCBIfam" id="TIGR01627">
    <property type="entry name" value="A_thal_3515"/>
    <property type="match status" value="1"/>
</dbReference>
<evidence type="ECO:0000256" key="1">
    <source>
        <dbReference type="ARBA" id="ARBA00004194"/>
    </source>
</evidence>
<evidence type="ECO:0000313" key="6">
    <source>
        <dbReference type="EMBL" id="GEU69267.1"/>
    </source>
</evidence>
<evidence type="ECO:0000256" key="4">
    <source>
        <dbReference type="ARBA" id="ARBA00023136"/>
    </source>
</evidence>
<dbReference type="SUPFAM" id="SSF56219">
    <property type="entry name" value="DNase I-like"/>
    <property type="match status" value="1"/>
</dbReference>
<keyword evidence="2" id="KW-0812">Transmembrane</keyword>
<dbReference type="GO" id="GO:0032259">
    <property type="term" value="P:methylation"/>
    <property type="evidence" value="ECO:0007669"/>
    <property type="project" value="UniProtKB-KW"/>
</dbReference>
<comment type="caution">
    <text evidence="6">The sequence shown here is derived from an EMBL/GenBank/DDBJ whole genome shotgun (WGS) entry which is preliminary data.</text>
</comment>
<comment type="subcellular location">
    <subcellularLocation>
        <location evidence="1">Golgi apparatus membrane</location>
        <topology evidence="1">Single-pass membrane protein</topology>
    </subcellularLocation>
</comment>
<sequence>MGGFWVMIVFHSVSSRDKFKFHAGVGSWFSKIIQASNSFHVDERITWVDIEGICDNRDVYSFIFDLRILTYFSSDFLGLFDRLSRFNEAESDEEEIPETIFDQEHPDSSKKCAYSHGQDNAHFDDPFRIYDLLKKKHDGEFDEGIQNINGEELDSDVREKIATQRSKEESQGSIFSDHFKKVENSHTGGSILNLMDELVKVPNGKSILIISIYAPQKLFEKKMLWNYVNLVIANWKGANAFNSFISSTSLVEVLLGGCSFTLCHTSASKMSKLDRFLIFEGLMGSCPNMSAITLDRYLSDHRPILLRESNFYYGPIPFRFFHFWFEVEGFDNFVKNTWKEHFVSEPNAMLRVMKKLKYLKERIRMWIKEKNDSSKNNKRSLKGKLVDIEDVIGKEDVSADVLTQRMHVVKVLQELDKLESLELAIRGILVDSVWVDSPSLLKNEFLSHSKSRFNHPCRTRFLLDIDFHNKISIDQQADMEIDVSKEEIKRAVWDCGLDKSPGPDDFTFGVDMDKVDRAAKKIGCMIFKSPFSYLGIKVDGSVSRVQSWNENKVLASKEKGGLGVSSFYALNRALMFKWVWRFRYQSFSSWVKVTKAIHEEDGKIGKESIPSYTSLWLDIVRDVAKIKKQVYSLESVKNISNASKLSRKSLNSSLRRDPRGGAEQQQFPELCDLVEGILLPIMHDRWAWSLEGSGEFSVASVRRLLDDRFLSEVSSKTRWINVVSIKVNIHACKIRLDYLPTRFNISRIGMKIKSILCPICGKEAESASHLFFTCLMVRELYRMISIWWDCSFVEVFTFEEWVDWISNLRMKLALKQMLEGVCYIIWCRGRTLFLEEDPTWVQTVLKSAPELNAQVVKYRTQLSEADELMKSYKSEPECSPTKSYIKENDKCRLALTSLPDEVYDKEWDMIMIDAPRGYFAEAPGRMAAIYSATVMARNRKKPGVTHVFLHDVNRKVEREYANEFLCKKYLKHSVGRLWHFEIPPSSNITGEKGGWFC</sequence>
<evidence type="ECO:0000256" key="3">
    <source>
        <dbReference type="ARBA" id="ARBA00022989"/>
    </source>
</evidence>
<dbReference type="EMBL" id="BKCJ010005904">
    <property type="protein sequence ID" value="GEU69267.1"/>
    <property type="molecule type" value="Genomic_DNA"/>
</dbReference>
<gene>
    <name evidence="6" type="ORF">Tci_041245</name>
</gene>
<evidence type="ECO:0000256" key="2">
    <source>
        <dbReference type="ARBA" id="ARBA00022692"/>
    </source>
</evidence>
<dbReference type="InterPro" id="IPR006514">
    <property type="entry name" value="IRX15/GXM/AGM"/>
</dbReference>
<proteinExistence type="predicted"/>
<keyword evidence="3" id="KW-1133">Transmembrane helix</keyword>
<keyword evidence="6" id="KW-0489">Methyltransferase</keyword>
<dbReference type="AlphaFoldDB" id="A0A6L2M7P6"/>
<keyword evidence="6" id="KW-0808">Transferase</keyword>
<dbReference type="Pfam" id="PF21729">
    <property type="entry name" value="IRX15_IRX15L_GXM"/>
    <property type="match status" value="1"/>
</dbReference>
<dbReference type="InterPro" id="IPR026960">
    <property type="entry name" value="RVT-Znf"/>
</dbReference>
<dbReference type="GO" id="GO:0045492">
    <property type="term" value="P:xylan biosynthetic process"/>
    <property type="evidence" value="ECO:0007669"/>
    <property type="project" value="InterPro"/>
</dbReference>
<accession>A0A6L2M7P6</accession>
<organism evidence="6">
    <name type="scientific">Tanacetum cinerariifolium</name>
    <name type="common">Dalmatian daisy</name>
    <name type="synonym">Chrysanthemum cinerariifolium</name>
    <dbReference type="NCBI Taxonomy" id="118510"/>
    <lineage>
        <taxon>Eukaryota</taxon>
        <taxon>Viridiplantae</taxon>
        <taxon>Streptophyta</taxon>
        <taxon>Embryophyta</taxon>
        <taxon>Tracheophyta</taxon>
        <taxon>Spermatophyta</taxon>
        <taxon>Magnoliopsida</taxon>
        <taxon>eudicotyledons</taxon>
        <taxon>Gunneridae</taxon>
        <taxon>Pentapetalae</taxon>
        <taxon>asterids</taxon>
        <taxon>campanulids</taxon>
        <taxon>Asterales</taxon>
        <taxon>Asteraceae</taxon>
        <taxon>Asteroideae</taxon>
        <taxon>Anthemideae</taxon>
        <taxon>Anthemidinae</taxon>
        <taxon>Tanacetum</taxon>
    </lineage>
</organism>
<dbReference type="InterPro" id="IPR036691">
    <property type="entry name" value="Endo/exonu/phosph_ase_sf"/>
</dbReference>
<protein>
    <submittedName>
        <fullName evidence="6">Probable methyltransferase At1g27930</fullName>
    </submittedName>
</protein>
<dbReference type="GO" id="GO:0000139">
    <property type="term" value="C:Golgi membrane"/>
    <property type="evidence" value="ECO:0007669"/>
    <property type="project" value="UniProtKB-SubCell"/>
</dbReference>
<name>A0A6L2M7P6_TANCI</name>
<dbReference type="PANTHER" id="PTHR31444">
    <property type="entry name" value="OS11G0490100 PROTEIN"/>
    <property type="match status" value="1"/>
</dbReference>
<reference evidence="6" key="1">
    <citation type="journal article" date="2019" name="Sci. Rep.">
        <title>Draft genome of Tanacetum cinerariifolium, the natural source of mosquito coil.</title>
        <authorList>
            <person name="Yamashiro T."/>
            <person name="Shiraishi A."/>
            <person name="Satake H."/>
            <person name="Nakayama K."/>
        </authorList>
    </citation>
    <scope>NUCLEOTIDE SEQUENCE</scope>
</reference>
<evidence type="ECO:0000259" key="5">
    <source>
        <dbReference type="Pfam" id="PF13966"/>
    </source>
</evidence>
<keyword evidence="4" id="KW-0472">Membrane</keyword>
<dbReference type="Pfam" id="PF13966">
    <property type="entry name" value="zf-RVT"/>
    <property type="match status" value="1"/>
</dbReference>
<feature type="domain" description="Reverse transcriptase zinc-binding" evidence="5">
    <location>
        <begin position="696"/>
        <end position="780"/>
    </location>
</feature>